<comment type="caution">
    <text evidence="2">The sequence shown here is derived from an EMBL/GenBank/DDBJ whole genome shotgun (WGS) entry which is preliminary data.</text>
</comment>
<proteinExistence type="predicted"/>
<evidence type="ECO:0000313" key="2">
    <source>
        <dbReference type="EMBL" id="PND38659.1"/>
    </source>
</evidence>
<dbReference type="InterPro" id="IPR022265">
    <property type="entry name" value="CHP03790"/>
</dbReference>
<name>A0A2N8KYY4_9BURK</name>
<dbReference type="AlphaFoldDB" id="A0A2N8KYY4"/>
<evidence type="ECO:0000256" key="1">
    <source>
        <dbReference type="SAM" id="MobiDB-lite"/>
    </source>
</evidence>
<feature type="compositionally biased region" description="Low complexity" evidence="1">
    <location>
        <begin position="102"/>
        <end position="116"/>
    </location>
</feature>
<gene>
    <name evidence="2" type="ORF">C1O66_14755</name>
</gene>
<reference evidence="2 3" key="1">
    <citation type="submission" date="2018-01" db="EMBL/GenBank/DDBJ databases">
        <title>Draft genome sequence of Paucibacter aquatile CR182 isolated from freshwater of the Nakdong River.</title>
        <authorList>
            <person name="Choi A."/>
            <person name="Chung E.J."/>
        </authorList>
    </citation>
    <scope>NUCLEOTIDE SEQUENCE [LARGE SCALE GENOMIC DNA]</scope>
    <source>
        <strain evidence="2 3">CR182</strain>
    </source>
</reference>
<organism evidence="2 3">
    <name type="scientific">Kinneretia aquatilis</name>
    <dbReference type="NCBI Taxonomy" id="2070761"/>
    <lineage>
        <taxon>Bacteria</taxon>
        <taxon>Pseudomonadati</taxon>
        <taxon>Pseudomonadota</taxon>
        <taxon>Betaproteobacteria</taxon>
        <taxon>Burkholderiales</taxon>
        <taxon>Sphaerotilaceae</taxon>
        <taxon>Roseateles</taxon>
    </lineage>
</organism>
<accession>A0A2N8KYY4</accession>
<sequence>MPRPGAAGPANMGALGTPKSACVAFLHSMRVGTCRSGRRKTVCNSCLRTRKACENIRPMNAVVSPLSNLLSWLGRRARFGLVCAVLLSLQACGGGGGGGSDSTGSTPTPAPSATSTYGLSLPRAGLVPADLAVLVAEGDALGESIAAYYLSARGVPAANLIRVKLPTKTDAISASDFATLKAEIDAKLPSGIQALMLTWTAPSRVVGTCAMGITSALAFGYDAKSCVSPAGSCLATQASAYFDSDSTQPWTDHQVRPAMMLGARSLEVAKALIDRGVKADASQPLGDGYLLRTSDNLRSTRWSDFSALPGLWSGRLKLNFLDNSAGGSRDSVQGSSGVLFYFTGLELTPGLATNTYQPGAVGDSLTSYGALFPNGGGQTSVLAWLDAGLTGSYGTVEEPCNFTQKFSKASVLIEQYYRGATLIEAYWKSVQQPGQGLFVGEPLARPFADTPSFKLEGSQYLISSRALRPGASYSLDYQIGAAGSWITLASFKPSKAEVQNLSAPLPPATATALRWRGPCPTQPSQQCTLASSP</sequence>
<keyword evidence="3" id="KW-1185">Reference proteome</keyword>
<evidence type="ECO:0000313" key="3">
    <source>
        <dbReference type="Proteomes" id="UP000235916"/>
    </source>
</evidence>
<feature type="region of interest" description="Disordered" evidence="1">
    <location>
        <begin position="97"/>
        <end position="116"/>
    </location>
</feature>
<dbReference type="EMBL" id="POSP01000003">
    <property type="protein sequence ID" value="PND38659.1"/>
    <property type="molecule type" value="Genomic_DNA"/>
</dbReference>
<dbReference type="NCBIfam" id="TIGR03790">
    <property type="entry name" value="TIGR03790 family protein"/>
    <property type="match status" value="1"/>
</dbReference>
<dbReference type="Proteomes" id="UP000235916">
    <property type="component" value="Unassembled WGS sequence"/>
</dbReference>
<protein>
    <submittedName>
        <fullName evidence="2">TIGR03790 family protein</fullName>
    </submittedName>
</protein>